<dbReference type="InterPro" id="IPR009061">
    <property type="entry name" value="DNA-bd_dom_put_sf"/>
</dbReference>
<dbReference type="InterPro" id="IPR000551">
    <property type="entry name" value="MerR-type_HTH_dom"/>
</dbReference>
<comment type="caution">
    <text evidence="5">The sequence shown here is derived from an EMBL/GenBank/DDBJ whole genome shotgun (WGS) entry which is preliminary data.</text>
</comment>
<sequence length="145" mass="16458">MRTSEVAQLAGVNLQTVRFYERRGLLPVPRRLPSGYRDYGPEAVDLVRFVKWAQGLGFSLAEIDQLLDVALAGDLDSCQAGWTFVREKVADLERRIQDLRAMRESLLGLLEIYSQPRESWQWPSAGSAGRADDLVRAIRSRMAHR</sequence>
<evidence type="ECO:0000256" key="2">
    <source>
        <dbReference type="ARBA" id="ARBA00023125"/>
    </source>
</evidence>
<proteinExistence type="predicted"/>
<dbReference type="Proteomes" id="UP001500618">
    <property type="component" value="Unassembled WGS sequence"/>
</dbReference>
<dbReference type="PROSITE" id="PS00552">
    <property type="entry name" value="HTH_MERR_1"/>
    <property type="match status" value="1"/>
</dbReference>
<evidence type="ECO:0000313" key="6">
    <source>
        <dbReference type="Proteomes" id="UP001500618"/>
    </source>
</evidence>
<evidence type="ECO:0000259" key="4">
    <source>
        <dbReference type="PROSITE" id="PS50937"/>
    </source>
</evidence>
<organism evidence="5 6">
    <name type="scientific">Fodinicola feengrottensis</name>
    <dbReference type="NCBI Taxonomy" id="435914"/>
    <lineage>
        <taxon>Bacteria</taxon>
        <taxon>Bacillati</taxon>
        <taxon>Actinomycetota</taxon>
        <taxon>Actinomycetes</taxon>
        <taxon>Mycobacteriales</taxon>
        <taxon>Fodinicola</taxon>
    </lineage>
</organism>
<dbReference type="EMBL" id="BAAANY010000038">
    <property type="protein sequence ID" value="GAA1713973.1"/>
    <property type="molecule type" value="Genomic_DNA"/>
</dbReference>
<accession>A0ABN2IXU5</accession>
<evidence type="ECO:0000256" key="3">
    <source>
        <dbReference type="ARBA" id="ARBA00023163"/>
    </source>
</evidence>
<dbReference type="SUPFAM" id="SSF46955">
    <property type="entry name" value="Putative DNA-binding domain"/>
    <property type="match status" value="1"/>
</dbReference>
<dbReference type="PRINTS" id="PR00040">
    <property type="entry name" value="HTHMERR"/>
</dbReference>
<feature type="domain" description="HTH merR-type" evidence="4">
    <location>
        <begin position="1"/>
        <end position="69"/>
    </location>
</feature>
<protein>
    <recommendedName>
        <fullName evidence="4">HTH merR-type domain-containing protein</fullName>
    </recommendedName>
</protein>
<keyword evidence="2" id="KW-0238">DNA-binding</keyword>
<dbReference type="PANTHER" id="PTHR30204:SF94">
    <property type="entry name" value="HEAVY METAL-DEPENDENT TRANSCRIPTIONAL REGULATOR HI_0293-RELATED"/>
    <property type="match status" value="1"/>
</dbReference>
<reference evidence="5 6" key="1">
    <citation type="journal article" date="2019" name="Int. J. Syst. Evol. Microbiol.">
        <title>The Global Catalogue of Microorganisms (GCM) 10K type strain sequencing project: providing services to taxonomists for standard genome sequencing and annotation.</title>
        <authorList>
            <consortium name="The Broad Institute Genomics Platform"/>
            <consortium name="The Broad Institute Genome Sequencing Center for Infectious Disease"/>
            <person name="Wu L."/>
            <person name="Ma J."/>
        </authorList>
    </citation>
    <scope>NUCLEOTIDE SEQUENCE [LARGE SCALE GENOMIC DNA]</scope>
    <source>
        <strain evidence="5 6">JCM 14718</strain>
    </source>
</reference>
<keyword evidence="1" id="KW-0805">Transcription regulation</keyword>
<keyword evidence="3" id="KW-0804">Transcription</keyword>
<gene>
    <name evidence="5" type="ORF">GCM10009765_73770</name>
</gene>
<dbReference type="SMART" id="SM00422">
    <property type="entry name" value="HTH_MERR"/>
    <property type="match status" value="1"/>
</dbReference>
<dbReference type="Gene3D" id="1.10.1660.10">
    <property type="match status" value="1"/>
</dbReference>
<dbReference type="InterPro" id="IPR047057">
    <property type="entry name" value="MerR_fam"/>
</dbReference>
<dbReference type="PANTHER" id="PTHR30204">
    <property type="entry name" value="REDOX-CYCLING DRUG-SENSING TRANSCRIPTIONAL ACTIVATOR SOXR"/>
    <property type="match status" value="1"/>
</dbReference>
<dbReference type="PROSITE" id="PS50937">
    <property type="entry name" value="HTH_MERR_2"/>
    <property type="match status" value="1"/>
</dbReference>
<dbReference type="RefSeq" id="WP_163569674.1">
    <property type="nucleotide sequence ID" value="NZ_BAAANY010000038.1"/>
</dbReference>
<evidence type="ECO:0000313" key="5">
    <source>
        <dbReference type="EMBL" id="GAA1713973.1"/>
    </source>
</evidence>
<dbReference type="Pfam" id="PF13411">
    <property type="entry name" value="MerR_1"/>
    <property type="match status" value="1"/>
</dbReference>
<name>A0ABN2IXU5_9ACTN</name>
<keyword evidence="6" id="KW-1185">Reference proteome</keyword>
<evidence type="ECO:0000256" key="1">
    <source>
        <dbReference type="ARBA" id="ARBA00023015"/>
    </source>
</evidence>